<gene>
    <name evidence="2" type="ORF">GCA01S_070_00050</name>
</gene>
<evidence type="ECO:0000313" key="2">
    <source>
        <dbReference type="EMBL" id="GAJ41438.1"/>
    </source>
</evidence>
<keyword evidence="3" id="KW-1185">Reference proteome</keyword>
<proteinExistence type="predicted"/>
<organism evidence="2 3">
    <name type="scientific">Parageobacillus caldoxylosilyticus NBRC 107762</name>
    <dbReference type="NCBI Taxonomy" id="1220594"/>
    <lineage>
        <taxon>Bacteria</taxon>
        <taxon>Bacillati</taxon>
        <taxon>Bacillota</taxon>
        <taxon>Bacilli</taxon>
        <taxon>Bacillales</taxon>
        <taxon>Anoxybacillaceae</taxon>
        <taxon>Saccharococcus</taxon>
    </lineage>
</organism>
<feature type="transmembrane region" description="Helical" evidence="1">
    <location>
        <begin position="52"/>
        <end position="72"/>
    </location>
</feature>
<evidence type="ECO:0000313" key="3">
    <source>
        <dbReference type="Proteomes" id="UP000023561"/>
    </source>
</evidence>
<evidence type="ECO:0000256" key="1">
    <source>
        <dbReference type="SAM" id="Phobius"/>
    </source>
</evidence>
<sequence length="163" mass="17964">MKEQIIALLNTYENAAYLISIVINIIISILGLVPSVFLTAANLAVFGFWKGTFLSFAGQAFKAIVSLMNLGFYKESDFHYMTVGYKGHTIYVVNQEENKTLGQGGFYSKDDGKTWLQSQLNGLPQTAAGTIAAHPTDACTYQTIIRFKTEGRDIFGRILGICC</sequence>
<keyword evidence="1" id="KW-1133">Transmembrane helix</keyword>
<comment type="caution">
    <text evidence="2">The sequence shown here is derived from an EMBL/GenBank/DDBJ whole genome shotgun (WGS) entry which is preliminary data.</text>
</comment>
<dbReference type="Proteomes" id="UP000023561">
    <property type="component" value="Unassembled WGS sequence"/>
</dbReference>
<reference evidence="2 3" key="1">
    <citation type="submission" date="2014-04" db="EMBL/GenBank/DDBJ databases">
        <title>Whole genome shotgun sequence of Geobacillus caldoxylosilyticus NBRC 107762.</title>
        <authorList>
            <person name="Hosoyama A."/>
            <person name="Hosoyama Y."/>
            <person name="Katano-Makiyama Y."/>
            <person name="Tsuchikane K."/>
            <person name="Ohji S."/>
            <person name="Ichikawa N."/>
            <person name="Yamazoe A."/>
            <person name="Fujita N."/>
        </authorList>
    </citation>
    <scope>NUCLEOTIDE SEQUENCE [LARGE SCALE GENOMIC DNA]</scope>
    <source>
        <strain evidence="2 3">NBRC 107762</strain>
    </source>
</reference>
<keyword evidence="1" id="KW-0472">Membrane</keyword>
<feature type="transmembrane region" description="Helical" evidence="1">
    <location>
        <begin position="21"/>
        <end position="46"/>
    </location>
</feature>
<accession>A0A023DJM2</accession>
<dbReference type="RefSeq" id="WP_231883421.1">
    <property type="nucleotide sequence ID" value="NZ_BAWO01000070.1"/>
</dbReference>
<dbReference type="AlphaFoldDB" id="A0A023DJM2"/>
<dbReference type="SUPFAM" id="SSF110296">
    <property type="entry name" value="Oligoxyloglucan reducing end-specific cellobiohydrolase"/>
    <property type="match status" value="1"/>
</dbReference>
<protein>
    <submittedName>
        <fullName evidence="2">Uncharacterized protein</fullName>
    </submittedName>
</protein>
<keyword evidence="1" id="KW-0812">Transmembrane</keyword>
<dbReference type="EMBL" id="BAWO01000070">
    <property type="protein sequence ID" value="GAJ41438.1"/>
    <property type="molecule type" value="Genomic_DNA"/>
</dbReference>
<name>A0A023DJM2_9BACL</name>